<evidence type="ECO:0000313" key="11">
    <source>
        <dbReference type="EMBL" id="KNE70503.1"/>
    </source>
</evidence>
<evidence type="ECO:0000256" key="2">
    <source>
        <dbReference type="ARBA" id="ARBA00007306"/>
    </source>
</evidence>
<dbReference type="InterPro" id="IPR055410">
    <property type="entry name" value="Beta-prop_CAF1B_HIR1"/>
</dbReference>
<feature type="repeat" description="WD" evidence="7">
    <location>
        <begin position="147"/>
        <end position="179"/>
    </location>
</feature>
<keyword evidence="5" id="KW-0156">Chromatin regulator</keyword>
<gene>
    <name evidence="11" type="ORF">AMAG_14627</name>
</gene>
<dbReference type="PROSITE" id="PS50082">
    <property type="entry name" value="WD_REPEATS_2"/>
    <property type="match status" value="4"/>
</dbReference>
<dbReference type="SUPFAM" id="SSF50978">
    <property type="entry name" value="WD40 repeat-like"/>
    <property type="match status" value="1"/>
</dbReference>
<dbReference type="EMBL" id="GG745366">
    <property type="protein sequence ID" value="KNE70503.1"/>
    <property type="molecule type" value="Genomic_DNA"/>
</dbReference>
<dbReference type="GO" id="GO:0006338">
    <property type="term" value="P:chromatin remodeling"/>
    <property type="evidence" value="ECO:0007669"/>
    <property type="project" value="TreeGrafter"/>
</dbReference>
<evidence type="ECO:0000259" key="10">
    <source>
        <dbReference type="Pfam" id="PF24105"/>
    </source>
</evidence>
<dbReference type="InterPro" id="IPR031120">
    <property type="entry name" value="HIR1-like"/>
</dbReference>
<dbReference type="eggNOG" id="KOG0973">
    <property type="taxonomic scope" value="Eukaryota"/>
</dbReference>
<dbReference type="OrthoDB" id="1741719at2759"/>
<reference evidence="11 12" key="1">
    <citation type="submission" date="2009-11" db="EMBL/GenBank/DDBJ databases">
        <title>Annotation of Allomyces macrogynus ATCC 38327.</title>
        <authorList>
            <consortium name="The Broad Institute Genome Sequencing Platform"/>
            <person name="Russ C."/>
            <person name="Cuomo C."/>
            <person name="Burger G."/>
            <person name="Gray M.W."/>
            <person name="Holland P.W.H."/>
            <person name="King N."/>
            <person name="Lang F.B.F."/>
            <person name="Roger A.J."/>
            <person name="Ruiz-Trillo I."/>
            <person name="Young S.K."/>
            <person name="Zeng Q."/>
            <person name="Gargeya S."/>
            <person name="Fitzgerald M."/>
            <person name="Haas B."/>
            <person name="Abouelleil A."/>
            <person name="Alvarado L."/>
            <person name="Arachchi H.M."/>
            <person name="Berlin A."/>
            <person name="Chapman S.B."/>
            <person name="Gearin G."/>
            <person name="Goldberg J."/>
            <person name="Griggs A."/>
            <person name="Gujja S."/>
            <person name="Hansen M."/>
            <person name="Heiman D."/>
            <person name="Howarth C."/>
            <person name="Larimer J."/>
            <person name="Lui A."/>
            <person name="MacDonald P.J.P."/>
            <person name="McCowen C."/>
            <person name="Montmayeur A."/>
            <person name="Murphy C."/>
            <person name="Neiman D."/>
            <person name="Pearson M."/>
            <person name="Priest M."/>
            <person name="Roberts A."/>
            <person name="Saif S."/>
            <person name="Shea T."/>
            <person name="Sisk P."/>
            <person name="Stolte C."/>
            <person name="Sykes S."/>
            <person name="Wortman J."/>
            <person name="Nusbaum C."/>
            <person name="Birren B."/>
        </authorList>
    </citation>
    <scope>NUCLEOTIDE SEQUENCE [LARGE SCALE GENOMIC DNA]</scope>
    <source>
        <strain evidence="11 12">ATCC 38327</strain>
    </source>
</reference>
<evidence type="ECO:0000256" key="3">
    <source>
        <dbReference type="ARBA" id="ARBA00022574"/>
    </source>
</evidence>
<evidence type="ECO:0000256" key="9">
    <source>
        <dbReference type="SAM" id="Phobius"/>
    </source>
</evidence>
<reference evidence="12" key="2">
    <citation type="submission" date="2009-11" db="EMBL/GenBank/DDBJ databases">
        <title>The Genome Sequence of Allomyces macrogynus strain ATCC 38327.</title>
        <authorList>
            <consortium name="The Broad Institute Genome Sequencing Platform"/>
            <person name="Russ C."/>
            <person name="Cuomo C."/>
            <person name="Shea T."/>
            <person name="Young S.K."/>
            <person name="Zeng Q."/>
            <person name="Koehrsen M."/>
            <person name="Haas B."/>
            <person name="Borodovsky M."/>
            <person name="Guigo R."/>
            <person name="Alvarado L."/>
            <person name="Berlin A."/>
            <person name="Borenstein D."/>
            <person name="Chen Z."/>
            <person name="Engels R."/>
            <person name="Freedman E."/>
            <person name="Gellesch M."/>
            <person name="Goldberg J."/>
            <person name="Griggs A."/>
            <person name="Gujja S."/>
            <person name="Heiman D."/>
            <person name="Hepburn T."/>
            <person name="Howarth C."/>
            <person name="Jen D."/>
            <person name="Larson L."/>
            <person name="Lewis B."/>
            <person name="Mehta T."/>
            <person name="Park D."/>
            <person name="Pearson M."/>
            <person name="Roberts A."/>
            <person name="Saif S."/>
            <person name="Shenoy N."/>
            <person name="Sisk P."/>
            <person name="Stolte C."/>
            <person name="Sykes S."/>
            <person name="Walk T."/>
            <person name="White J."/>
            <person name="Yandava C."/>
            <person name="Burger G."/>
            <person name="Gray M.W."/>
            <person name="Holland P.W.H."/>
            <person name="King N."/>
            <person name="Lang F.B.F."/>
            <person name="Roger A.J."/>
            <person name="Ruiz-Trillo I."/>
            <person name="Lander E."/>
            <person name="Nusbaum C."/>
        </authorList>
    </citation>
    <scope>NUCLEOTIDE SEQUENCE [LARGE SCALE GENOMIC DNA]</scope>
    <source>
        <strain evidence="12">ATCC 38327</strain>
    </source>
</reference>
<keyword evidence="12" id="KW-1185">Reference proteome</keyword>
<evidence type="ECO:0000313" key="12">
    <source>
        <dbReference type="Proteomes" id="UP000054350"/>
    </source>
</evidence>
<dbReference type="Pfam" id="PF24105">
    <property type="entry name" value="Beta-prop_CAF1B_HIR1"/>
    <property type="match status" value="1"/>
</dbReference>
<dbReference type="Pfam" id="PF09453">
    <property type="entry name" value="HIRA_B"/>
    <property type="match status" value="1"/>
</dbReference>
<comment type="similarity">
    <text evidence="2">Belongs to the WD repeat HIR1 family.</text>
</comment>
<dbReference type="InterPro" id="IPR001680">
    <property type="entry name" value="WD40_rpt"/>
</dbReference>
<dbReference type="AlphaFoldDB" id="A0A0L0T6U8"/>
<keyword evidence="9" id="KW-0812">Transmembrane</keyword>
<keyword evidence="6" id="KW-0539">Nucleus</keyword>
<feature type="compositionally biased region" description="Low complexity" evidence="8">
    <location>
        <begin position="484"/>
        <end position="495"/>
    </location>
</feature>
<dbReference type="PANTHER" id="PTHR13831:SF0">
    <property type="entry name" value="PROTEIN HIRA"/>
    <property type="match status" value="1"/>
</dbReference>
<organism evidence="11 12">
    <name type="scientific">Allomyces macrogynus (strain ATCC 38327)</name>
    <name type="common">Allomyces javanicus var. macrogynus</name>
    <dbReference type="NCBI Taxonomy" id="578462"/>
    <lineage>
        <taxon>Eukaryota</taxon>
        <taxon>Fungi</taxon>
        <taxon>Fungi incertae sedis</taxon>
        <taxon>Blastocladiomycota</taxon>
        <taxon>Blastocladiomycetes</taxon>
        <taxon>Blastocladiales</taxon>
        <taxon>Blastocladiaceae</taxon>
        <taxon>Allomyces</taxon>
    </lineage>
</organism>
<feature type="region of interest" description="Disordered" evidence="8">
    <location>
        <begin position="472"/>
        <end position="508"/>
    </location>
</feature>
<keyword evidence="9" id="KW-1133">Transmembrane helix</keyword>
<protein>
    <recommendedName>
        <fullName evidence="10">CAF1B/HIR1 beta-propeller domain-containing protein</fullName>
    </recommendedName>
</protein>
<feature type="transmembrane region" description="Helical" evidence="9">
    <location>
        <begin position="568"/>
        <end position="590"/>
    </location>
</feature>
<feature type="repeat" description="WD" evidence="7">
    <location>
        <begin position="83"/>
        <end position="125"/>
    </location>
</feature>
<proteinExistence type="inferred from homology"/>
<dbReference type="STRING" id="578462.A0A0L0T6U8"/>
<evidence type="ECO:0000256" key="4">
    <source>
        <dbReference type="ARBA" id="ARBA00022737"/>
    </source>
</evidence>
<evidence type="ECO:0000256" key="1">
    <source>
        <dbReference type="ARBA" id="ARBA00004123"/>
    </source>
</evidence>
<keyword evidence="4" id="KW-0677">Repeat</keyword>
<comment type="subcellular location">
    <subcellularLocation>
        <location evidence="1">Nucleus</location>
    </subcellularLocation>
</comment>
<evidence type="ECO:0000256" key="6">
    <source>
        <dbReference type="ARBA" id="ARBA00023242"/>
    </source>
</evidence>
<feature type="compositionally biased region" description="Pro residues" evidence="8">
    <location>
        <begin position="496"/>
        <end position="506"/>
    </location>
</feature>
<dbReference type="GO" id="GO:0005634">
    <property type="term" value="C:nucleus"/>
    <property type="evidence" value="ECO:0007669"/>
    <property type="project" value="UniProtKB-SubCell"/>
</dbReference>
<keyword evidence="3 7" id="KW-0853">WD repeat</keyword>
<evidence type="ECO:0000256" key="8">
    <source>
        <dbReference type="SAM" id="MobiDB-lite"/>
    </source>
</evidence>
<dbReference type="InterPro" id="IPR015943">
    <property type="entry name" value="WD40/YVTN_repeat-like_dom_sf"/>
</dbReference>
<dbReference type="Proteomes" id="UP000054350">
    <property type="component" value="Unassembled WGS sequence"/>
</dbReference>
<dbReference type="PROSITE" id="PS50294">
    <property type="entry name" value="WD_REPEATS_REGION"/>
    <property type="match status" value="2"/>
</dbReference>
<feature type="repeat" description="WD" evidence="7">
    <location>
        <begin position="36"/>
        <end position="63"/>
    </location>
</feature>
<dbReference type="PANTHER" id="PTHR13831">
    <property type="entry name" value="MEMBER OF THE HIR1 FAMILY OF WD-REPEAT PROTEINS"/>
    <property type="match status" value="1"/>
</dbReference>
<dbReference type="SMART" id="SM00320">
    <property type="entry name" value="WD40"/>
    <property type="match status" value="6"/>
</dbReference>
<evidence type="ECO:0000256" key="5">
    <source>
        <dbReference type="ARBA" id="ARBA00022853"/>
    </source>
</evidence>
<feature type="repeat" description="WD" evidence="7">
    <location>
        <begin position="188"/>
        <end position="229"/>
    </location>
</feature>
<feature type="domain" description="CAF1B/HIR1 beta-propeller" evidence="10">
    <location>
        <begin position="33"/>
        <end position="383"/>
    </location>
</feature>
<name>A0A0L0T6U8_ALLM3</name>
<keyword evidence="9" id="KW-0472">Membrane</keyword>
<dbReference type="GO" id="GO:0006351">
    <property type="term" value="P:DNA-templated transcription"/>
    <property type="evidence" value="ECO:0007669"/>
    <property type="project" value="InterPro"/>
</dbReference>
<dbReference type="VEuPathDB" id="FungiDB:AMAG_14627"/>
<dbReference type="GO" id="GO:0000417">
    <property type="term" value="C:HIR complex"/>
    <property type="evidence" value="ECO:0007669"/>
    <property type="project" value="TreeGrafter"/>
</dbReference>
<sequence>MPAKNAAVQLLTPNFIKHSTSAGSGETAQLVARVPIFSVDIHPKLDRIVTGGNDNFVRLWSLSAVCDSGAPHEQVQPKELFAGKRHDGAVMCVRWASATGSLLASAADDGAIIIWQYEAKPSQVSAFMSGGAGKTTYPETLHLVRKLPNMESDVIDLAWSHDNRFLASCSLDNTIAIWNGLTFDRITRCSHESFVKGVAFDPAGQYLVSQSDDGSAILWSTKSWEPVHRITHAFVRGAGAAAVLMRRPAWSPDGQFLVCVNAVSQGVHVAAALPRGKWRDEVRTMHLVGHDLPVCVARFSPVMVYDKHVADAMDDDSDPQAYSVLALGSNDGRVSVWVLQRFPVLVVTTLFDSEVTDLAWSHDGRVLLASAREGRVAGVRFPDHRWFVPDRVPTYGLLNDQQLLAKLRKSGLDPNAAHAVDHANVALAQPARAVPVAPHLRTPQRVSTTRDGRKRIQPTLIATLVAAASAAPTAATAPPPLSPTRPTFGTTAPAPRVVPPTSPTPPVRSLAAAARPRALLRPATGLQELATGSWTARIDGTHPPVLTVHADAATRLVDGLCLDAPVSAIAGVAGGTLLAVVTAVGTLLVVDPWRKQTVVNSSLEHLCPALNAGETWSVGLAWDAARAGVVVKCGVTRRKYVWDSALQGFMVGGA</sequence>
<dbReference type="Gene3D" id="2.130.10.10">
    <property type="entry name" value="YVTN repeat-like/Quinoprotein amine dehydrogenase"/>
    <property type="match status" value="2"/>
</dbReference>
<accession>A0A0L0T6U8</accession>
<dbReference type="GO" id="GO:0031491">
    <property type="term" value="F:nucleosome binding"/>
    <property type="evidence" value="ECO:0007669"/>
    <property type="project" value="TreeGrafter"/>
</dbReference>
<evidence type="ECO:0000256" key="7">
    <source>
        <dbReference type="PROSITE-ProRule" id="PRU00221"/>
    </source>
</evidence>
<dbReference type="InterPro" id="IPR036322">
    <property type="entry name" value="WD40_repeat_dom_sf"/>
</dbReference>
<dbReference type="InterPro" id="IPR019015">
    <property type="entry name" value="HIRA_B_motif"/>
</dbReference>
<dbReference type="GO" id="GO:0000785">
    <property type="term" value="C:chromatin"/>
    <property type="evidence" value="ECO:0007669"/>
    <property type="project" value="TreeGrafter"/>
</dbReference>